<evidence type="ECO:0000313" key="2">
    <source>
        <dbReference type="Proteomes" id="UP001154282"/>
    </source>
</evidence>
<dbReference type="PANTHER" id="PTHR36737">
    <property type="entry name" value="EXPRESSED PROTEIN"/>
    <property type="match status" value="1"/>
</dbReference>
<dbReference type="EMBL" id="CAMGYJ010000008">
    <property type="protein sequence ID" value="CAI0469236.1"/>
    <property type="molecule type" value="Genomic_DNA"/>
</dbReference>
<comment type="caution">
    <text evidence="1">The sequence shown here is derived from an EMBL/GenBank/DDBJ whole genome shotgun (WGS) entry which is preliminary data.</text>
</comment>
<dbReference type="AlphaFoldDB" id="A0AAV0PG40"/>
<protein>
    <submittedName>
        <fullName evidence="1">Uncharacterized protein</fullName>
    </submittedName>
</protein>
<dbReference type="GO" id="GO:0009941">
    <property type="term" value="C:chloroplast envelope"/>
    <property type="evidence" value="ECO:0007669"/>
    <property type="project" value="TreeGrafter"/>
</dbReference>
<accession>A0AAV0PG40</accession>
<organism evidence="1 2">
    <name type="scientific">Linum tenue</name>
    <dbReference type="NCBI Taxonomy" id="586396"/>
    <lineage>
        <taxon>Eukaryota</taxon>
        <taxon>Viridiplantae</taxon>
        <taxon>Streptophyta</taxon>
        <taxon>Embryophyta</taxon>
        <taxon>Tracheophyta</taxon>
        <taxon>Spermatophyta</taxon>
        <taxon>Magnoliopsida</taxon>
        <taxon>eudicotyledons</taxon>
        <taxon>Gunneridae</taxon>
        <taxon>Pentapetalae</taxon>
        <taxon>rosids</taxon>
        <taxon>fabids</taxon>
        <taxon>Malpighiales</taxon>
        <taxon>Linaceae</taxon>
        <taxon>Linum</taxon>
    </lineage>
</organism>
<proteinExistence type="predicted"/>
<sequence length="126" mass="13768">MSKKAGAPAPLQKDAPWRVTTSKPIPRIHHAPVLRVSHNPYSDYAISVMKHPNPIGSGLADDAIVEAAGPDCIVPGQITPVRLLGVKVWPVEVDLKFLEPVGRELKLLGKFMDNAVDLMNKSFIDR</sequence>
<dbReference type="PANTHER" id="PTHR36737:SF1">
    <property type="entry name" value="EXPRESSED PROTEIN"/>
    <property type="match status" value="1"/>
</dbReference>
<reference evidence="1" key="1">
    <citation type="submission" date="2022-08" db="EMBL/GenBank/DDBJ databases">
        <authorList>
            <person name="Gutierrez-Valencia J."/>
        </authorList>
    </citation>
    <scope>NUCLEOTIDE SEQUENCE</scope>
</reference>
<evidence type="ECO:0000313" key="1">
    <source>
        <dbReference type="EMBL" id="CAI0469236.1"/>
    </source>
</evidence>
<keyword evidence="2" id="KW-1185">Reference proteome</keyword>
<dbReference type="Proteomes" id="UP001154282">
    <property type="component" value="Unassembled WGS sequence"/>
</dbReference>
<name>A0AAV0PG40_9ROSI</name>
<gene>
    <name evidence="1" type="ORF">LITE_LOCUS38109</name>
</gene>